<gene>
    <name evidence="7" type="ORF">ATN84_17380</name>
</gene>
<organism evidence="7 8">
    <name type="scientific">Paramesorhizobium deserti</name>
    <dbReference type="NCBI Taxonomy" id="1494590"/>
    <lineage>
        <taxon>Bacteria</taxon>
        <taxon>Pseudomonadati</taxon>
        <taxon>Pseudomonadota</taxon>
        <taxon>Alphaproteobacteria</taxon>
        <taxon>Hyphomicrobiales</taxon>
        <taxon>Phyllobacteriaceae</taxon>
        <taxon>Paramesorhizobium</taxon>
    </lineage>
</organism>
<evidence type="ECO:0000256" key="4">
    <source>
        <dbReference type="ARBA" id="ARBA00022741"/>
    </source>
</evidence>
<dbReference type="CDD" id="cd03301">
    <property type="entry name" value="ABC_MalK_N"/>
    <property type="match status" value="1"/>
</dbReference>
<dbReference type="Gene3D" id="2.40.50.140">
    <property type="entry name" value="Nucleic acid-binding proteins"/>
    <property type="match status" value="1"/>
</dbReference>
<dbReference type="AlphaFoldDB" id="A0A135HRC3"/>
<dbReference type="InterPro" id="IPR008995">
    <property type="entry name" value="Mo/tungstate-bd_C_term_dom"/>
</dbReference>
<dbReference type="STRING" id="1494590.ATN84_17380"/>
<dbReference type="SUPFAM" id="SSF52540">
    <property type="entry name" value="P-loop containing nucleoside triphosphate hydrolases"/>
    <property type="match status" value="1"/>
</dbReference>
<comment type="similarity">
    <text evidence="2">Belongs to the ABC transporter superfamily.</text>
</comment>
<name>A0A135HRC3_9HYPH</name>
<dbReference type="InterPro" id="IPR017871">
    <property type="entry name" value="ABC_transporter-like_CS"/>
</dbReference>
<dbReference type="EMBL" id="LNTU01000037">
    <property type="protein sequence ID" value="KXF75746.1"/>
    <property type="molecule type" value="Genomic_DNA"/>
</dbReference>
<keyword evidence="8" id="KW-1185">Reference proteome</keyword>
<evidence type="ECO:0000256" key="3">
    <source>
        <dbReference type="ARBA" id="ARBA00022448"/>
    </source>
</evidence>
<reference evidence="7 8" key="1">
    <citation type="submission" date="2015-11" db="EMBL/GenBank/DDBJ databases">
        <title>Draft genome sequence of Paramesorhizobium deserti A-3-E, a strain highly resistant to diverse beta-lactam antibiotics.</title>
        <authorList>
            <person name="Lv R."/>
            <person name="Yang X."/>
            <person name="Fang N."/>
            <person name="Guo J."/>
            <person name="Luo X."/>
            <person name="Peng F."/>
            <person name="Yang R."/>
            <person name="Cui Y."/>
            <person name="Fang C."/>
            <person name="Song Y."/>
        </authorList>
    </citation>
    <scope>NUCLEOTIDE SEQUENCE [LARGE SCALE GENOMIC DNA]</scope>
    <source>
        <strain evidence="7 8">A-3-E</strain>
    </source>
</reference>
<dbReference type="PANTHER" id="PTHR43875:SF1">
    <property type="entry name" value="OSMOPROTECTIVE COMPOUNDS UPTAKE ATP-BINDING PROTEIN GGTA"/>
    <property type="match status" value="1"/>
</dbReference>
<evidence type="ECO:0000256" key="1">
    <source>
        <dbReference type="ARBA" id="ARBA00004417"/>
    </source>
</evidence>
<dbReference type="InterPro" id="IPR047641">
    <property type="entry name" value="ABC_transpr_MalK/UgpC-like"/>
</dbReference>
<proteinExistence type="inferred from homology"/>
<dbReference type="Proteomes" id="UP000070107">
    <property type="component" value="Unassembled WGS sequence"/>
</dbReference>
<dbReference type="OrthoDB" id="9767663at2"/>
<dbReference type="PANTHER" id="PTHR43875">
    <property type="entry name" value="MALTODEXTRIN IMPORT ATP-BINDING PROTEIN MSMX"/>
    <property type="match status" value="1"/>
</dbReference>
<comment type="caution">
    <text evidence="7">The sequence shown here is derived from an EMBL/GenBank/DDBJ whole genome shotgun (WGS) entry which is preliminary data.</text>
</comment>
<comment type="subcellular location">
    <subcellularLocation>
        <location evidence="1">Cell inner membrane</location>
        <topology evidence="1">Peripheral membrane protein</topology>
    </subcellularLocation>
</comment>
<dbReference type="GO" id="GO:0055052">
    <property type="term" value="C:ATP-binding cassette (ABC) transporter complex, substrate-binding subunit-containing"/>
    <property type="evidence" value="ECO:0007669"/>
    <property type="project" value="TreeGrafter"/>
</dbReference>
<dbReference type="GO" id="GO:0016887">
    <property type="term" value="F:ATP hydrolysis activity"/>
    <property type="evidence" value="ECO:0007669"/>
    <property type="project" value="InterPro"/>
</dbReference>
<accession>A0A135HRC3</accession>
<dbReference type="InterPro" id="IPR012340">
    <property type="entry name" value="NA-bd_OB-fold"/>
</dbReference>
<dbReference type="RefSeq" id="WP_068883953.1">
    <property type="nucleotide sequence ID" value="NZ_LNTU01000037.1"/>
</dbReference>
<keyword evidence="3" id="KW-0813">Transport</keyword>
<feature type="domain" description="ABC transporter" evidence="6">
    <location>
        <begin position="4"/>
        <end position="234"/>
    </location>
</feature>
<dbReference type="GO" id="GO:0140359">
    <property type="term" value="F:ABC-type transporter activity"/>
    <property type="evidence" value="ECO:0007669"/>
    <property type="project" value="InterPro"/>
</dbReference>
<evidence type="ECO:0000256" key="2">
    <source>
        <dbReference type="ARBA" id="ARBA00005417"/>
    </source>
</evidence>
<dbReference type="Pfam" id="PF00005">
    <property type="entry name" value="ABC_tran"/>
    <property type="match status" value="1"/>
</dbReference>
<evidence type="ECO:0000259" key="6">
    <source>
        <dbReference type="PROSITE" id="PS50893"/>
    </source>
</evidence>
<dbReference type="Gene3D" id="2.40.50.100">
    <property type="match status" value="1"/>
</dbReference>
<dbReference type="GO" id="GO:0008643">
    <property type="term" value="P:carbohydrate transport"/>
    <property type="evidence" value="ECO:0007669"/>
    <property type="project" value="InterPro"/>
</dbReference>
<sequence>MSQVRLEQVTKSFGGVLVIPPLDLVIADKEFVVLVGPSGCGKTTTLRMIAGLEQATSGEIRIGDRDVTTLRPGLRNCSMVFQNYALYPHMTVAENIGYGMKVRGTPKADIDRAVAEAARILNLGAYLNRKPSALSGGQRQRVAIGRAIVRQPDVFLFDEPLSNLDAKLRIEMRTEIKLLHRRLQTTIVYVTHDQVEAMTMADRVVVMSQGRIEQAADPITLYELPKNLFVAAFIGAPSMNFIEGTLERGGDNLVFHADGGVAIPVPNGRAALVAEAIGQPVVLGIRPEHTMVADPSFPTVPLKIADIEPLGPHTLAIGKIGPAAFTAQVPAGTRIRPDDTISVPIDHEKMHFFLKSTGEAIGR</sequence>
<keyword evidence="5 7" id="KW-0067">ATP-binding</keyword>
<dbReference type="NCBIfam" id="NF008653">
    <property type="entry name" value="PRK11650.1"/>
    <property type="match status" value="1"/>
</dbReference>
<evidence type="ECO:0000313" key="7">
    <source>
        <dbReference type="EMBL" id="KXF75746.1"/>
    </source>
</evidence>
<dbReference type="InterPro" id="IPR040582">
    <property type="entry name" value="OB_MalK-like"/>
</dbReference>
<protein>
    <submittedName>
        <fullName evidence="7">Sugar ABC transporter ATP-binding protein</fullName>
    </submittedName>
</protein>
<dbReference type="InterPro" id="IPR015855">
    <property type="entry name" value="ABC_transpr_MalK-like"/>
</dbReference>
<dbReference type="InterPro" id="IPR003439">
    <property type="entry name" value="ABC_transporter-like_ATP-bd"/>
</dbReference>
<evidence type="ECO:0000313" key="8">
    <source>
        <dbReference type="Proteomes" id="UP000070107"/>
    </source>
</evidence>
<dbReference type="PROSITE" id="PS00211">
    <property type="entry name" value="ABC_TRANSPORTER_1"/>
    <property type="match status" value="1"/>
</dbReference>
<evidence type="ECO:0000256" key="5">
    <source>
        <dbReference type="ARBA" id="ARBA00022840"/>
    </source>
</evidence>
<dbReference type="GO" id="GO:0005524">
    <property type="term" value="F:ATP binding"/>
    <property type="evidence" value="ECO:0007669"/>
    <property type="project" value="UniProtKB-KW"/>
</dbReference>
<keyword evidence="4" id="KW-0547">Nucleotide-binding</keyword>
<dbReference type="InterPro" id="IPR003593">
    <property type="entry name" value="AAA+_ATPase"/>
</dbReference>
<dbReference type="Pfam" id="PF17912">
    <property type="entry name" value="OB_MalK"/>
    <property type="match status" value="1"/>
</dbReference>
<dbReference type="FunFam" id="3.40.50.300:FF:000042">
    <property type="entry name" value="Maltose/maltodextrin ABC transporter, ATP-binding protein"/>
    <property type="match status" value="1"/>
</dbReference>
<dbReference type="Gene3D" id="3.40.50.300">
    <property type="entry name" value="P-loop containing nucleotide triphosphate hydrolases"/>
    <property type="match status" value="1"/>
</dbReference>
<dbReference type="SUPFAM" id="SSF50331">
    <property type="entry name" value="MOP-like"/>
    <property type="match status" value="1"/>
</dbReference>
<dbReference type="SMART" id="SM00382">
    <property type="entry name" value="AAA"/>
    <property type="match status" value="1"/>
</dbReference>
<dbReference type="PROSITE" id="PS50893">
    <property type="entry name" value="ABC_TRANSPORTER_2"/>
    <property type="match status" value="1"/>
</dbReference>
<dbReference type="InterPro" id="IPR027417">
    <property type="entry name" value="P-loop_NTPase"/>
</dbReference>